<dbReference type="Proteomes" id="UP000427906">
    <property type="component" value="Chromosome"/>
</dbReference>
<sequence length="63" mass="7092">MDTRSNRIDEKKPGVPDQGKAGFFFGPAARFLTDGGWQGGLIRHRNDERWLPSRASPVRGQRP</sequence>
<evidence type="ECO:0000313" key="2">
    <source>
        <dbReference type="EMBL" id="BBO68832.1"/>
    </source>
</evidence>
<dbReference type="EMBL" id="AP021874">
    <property type="protein sequence ID" value="BBO68832.1"/>
    <property type="molecule type" value="Genomic_DNA"/>
</dbReference>
<protein>
    <submittedName>
        <fullName evidence="2">Uncharacterized protein</fullName>
    </submittedName>
</protein>
<evidence type="ECO:0000313" key="3">
    <source>
        <dbReference type="Proteomes" id="UP000427906"/>
    </source>
</evidence>
<feature type="region of interest" description="Disordered" evidence="1">
    <location>
        <begin position="1"/>
        <end position="22"/>
    </location>
</feature>
<dbReference type="KEGG" id="dalk:DSCA_27620"/>
<reference evidence="2 3" key="1">
    <citation type="submission" date="2019-11" db="EMBL/GenBank/DDBJ databases">
        <title>Comparative genomics of hydrocarbon-degrading Desulfosarcina strains.</title>
        <authorList>
            <person name="Watanabe M."/>
            <person name="Kojima H."/>
            <person name="Fukui M."/>
        </authorList>
    </citation>
    <scope>NUCLEOTIDE SEQUENCE [LARGE SCALE GENOMIC DNA]</scope>
    <source>
        <strain evidence="2 3">PL12</strain>
    </source>
</reference>
<gene>
    <name evidence="2" type="ORF">DSCA_27620</name>
</gene>
<dbReference type="AlphaFoldDB" id="A0A5K7YGU4"/>
<proteinExistence type="predicted"/>
<name>A0A5K7YGU4_9BACT</name>
<evidence type="ECO:0000256" key="1">
    <source>
        <dbReference type="SAM" id="MobiDB-lite"/>
    </source>
</evidence>
<keyword evidence="3" id="KW-1185">Reference proteome</keyword>
<accession>A0A5K7YGU4</accession>
<organism evidence="2 3">
    <name type="scientific">Desulfosarcina alkanivorans</name>
    <dbReference type="NCBI Taxonomy" id="571177"/>
    <lineage>
        <taxon>Bacteria</taxon>
        <taxon>Pseudomonadati</taxon>
        <taxon>Thermodesulfobacteriota</taxon>
        <taxon>Desulfobacteria</taxon>
        <taxon>Desulfobacterales</taxon>
        <taxon>Desulfosarcinaceae</taxon>
        <taxon>Desulfosarcina</taxon>
    </lineage>
</organism>
<feature type="compositionally biased region" description="Basic and acidic residues" evidence="1">
    <location>
        <begin position="1"/>
        <end position="14"/>
    </location>
</feature>